<reference evidence="8" key="1">
    <citation type="submission" date="2020-02" db="EMBL/GenBank/DDBJ databases">
        <authorList>
            <person name="Meier V. D."/>
        </authorList>
    </citation>
    <scope>NUCLEOTIDE SEQUENCE</scope>
    <source>
        <strain evidence="8">AVDCRST_MAG95</strain>
    </source>
</reference>
<evidence type="ECO:0000259" key="7">
    <source>
        <dbReference type="Pfam" id="PF14322"/>
    </source>
</evidence>
<organism evidence="8">
    <name type="scientific">uncultured Adhaeribacter sp</name>
    <dbReference type="NCBI Taxonomy" id="448109"/>
    <lineage>
        <taxon>Bacteria</taxon>
        <taxon>Pseudomonadati</taxon>
        <taxon>Bacteroidota</taxon>
        <taxon>Cytophagia</taxon>
        <taxon>Cytophagales</taxon>
        <taxon>Hymenobacteraceae</taxon>
        <taxon>Adhaeribacter</taxon>
        <taxon>environmental samples</taxon>
    </lineage>
</organism>
<name>A0A6J4J218_9BACT</name>
<comment type="subcellular location">
    <subcellularLocation>
        <location evidence="1">Cell outer membrane</location>
    </subcellularLocation>
</comment>
<dbReference type="EMBL" id="CADCTJ010000823">
    <property type="protein sequence ID" value="CAA9268279.1"/>
    <property type="molecule type" value="Genomic_DNA"/>
</dbReference>
<keyword evidence="5" id="KW-0998">Cell outer membrane</keyword>
<gene>
    <name evidence="8" type="ORF">AVDCRST_MAG95-2636</name>
</gene>
<feature type="domain" description="SusD-like N-terminal" evidence="7">
    <location>
        <begin position="70"/>
        <end position="235"/>
    </location>
</feature>
<keyword evidence="4" id="KW-0472">Membrane</keyword>
<feature type="domain" description="RagB/SusD" evidence="6">
    <location>
        <begin position="275"/>
        <end position="507"/>
    </location>
</feature>
<evidence type="ECO:0000259" key="6">
    <source>
        <dbReference type="Pfam" id="PF07980"/>
    </source>
</evidence>
<dbReference type="InterPro" id="IPR033985">
    <property type="entry name" value="SusD-like_N"/>
</dbReference>
<keyword evidence="8" id="KW-0449">Lipoprotein</keyword>
<dbReference type="CDD" id="cd08977">
    <property type="entry name" value="SusD"/>
    <property type="match status" value="1"/>
</dbReference>
<evidence type="ECO:0000256" key="3">
    <source>
        <dbReference type="ARBA" id="ARBA00022729"/>
    </source>
</evidence>
<dbReference type="AlphaFoldDB" id="A0A6J4J218"/>
<dbReference type="SUPFAM" id="SSF48452">
    <property type="entry name" value="TPR-like"/>
    <property type="match status" value="1"/>
</dbReference>
<dbReference type="InterPro" id="IPR012944">
    <property type="entry name" value="SusD_RagB_dom"/>
</dbReference>
<dbReference type="Pfam" id="PF07980">
    <property type="entry name" value="SusD_RagB"/>
    <property type="match status" value="1"/>
</dbReference>
<accession>A0A6J4J218</accession>
<dbReference type="InterPro" id="IPR011990">
    <property type="entry name" value="TPR-like_helical_dom_sf"/>
</dbReference>
<protein>
    <submittedName>
        <fullName evidence="8">Cell surface glycan-binding lipoprotein, utilization system for glycans and polysaccharides (PUL), SusD family</fullName>
    </submittedName>
</protein>
<evidence type="ECO:0000256" key="2">
    <source>
        <dbReference type="ARBA" id="ARBA00006275"/>
    </source>
</evidence>
<dbReference type="GO" id="GO:0009279">
    <property type="term" value="C:cell outer membrane"/>
    <property type="evidence" value="ECO:0007669"/>
    <property type="project" value="UniProtKB-SubCell"/>
</dbReference>
<sequence>MKNSNIYQYSRTLGLATLLMATVPACKDFLDVPPQGQITEDEIRSNPQAAQDLVTGVYNVMWIGGFGPDVHSFQYVILTNIASDDADKGSTPQDYGDALDVDNLTLTPNNSNINNVWTGYYQAIARANQALDKLPLSPADETTKRKLEGEVRFLRGYFYFNLVRLFGGVPKLDRVPLPEEANSDQFQTRASEEEIYQLIISDLQFAVDNLPEKGQTTIGRATKGAAQGMLAKVYLYRQDYQKAFELSGAVITAGKYTLHPRYEEIWRETGNNNNESIFEVQAGINAECNAATQLYTVSQGPRQGGRGGWRDLGFGFNSPSESLVNEYEPNDRRRDATIIFINPSPRGTVLYDGFRVPSKDSVENFRYNYKAYHSRLTERNCGNNDFLPKQIRVMRYAEVLLIHAEAALALGNTGAAQTDIDQIRARVNLAPVPVTREAIWHERRVELAMEHDRFFDLVRQEKLQPGRAVQAFAAHGKTFVKGKNEVFPIPQTQRDLSGGKLTQNPGY</sequence>
<evidence type="ECO:0000256" key="1">
    <source>
        <dbReference type="ARBA" id="ARBA00004442"/>
    </source>
</evidence>
<evidence type="ECO:0000256" key="5">
    <source>
        <dbReference type="ARBA" id="ARBA00023237"/>
    </source>
</evidence>
<dbReference type="Pfam" id="PF14322">
    <property type="entry name" value="SusD-like_3"/>
    <property type="match status" value="1"/>
</dbReference>
<dbReference type="Gene3D" id="1.25.40.390">
    <property type="match status" value="1"/>
</dbReference>
<evidence type="ECO:0000313" key="8">
    <source>
        <dbReference type="EMBL" id="CAA9268279.1"/>
    </source>
</evidence>
<proteinExistence type="inferred from homology"/>
<comment type="similarity">
    <text evidence="2">Belongs to the SusD family.</text>
</comment>
<evidence type="ECO:0000256" key="4">
    <source>
        <dbReference type="ARBA" id="ARBA00023136"/>
    </source>
</evidence>
<keyword evidence="3" id="KW-0732">Signal</keyword>